<dbReference type="GO" id="GO:0000139">
    <property type="term" value="C:Golgi membrane"/>
    <property type="evidence" value="ECO:0007669"/>
    <property type="project" value="UniProtKB-SubCell"/>
</dbReference>
<keyword evidence="9" id="KW-0735">Signal-anchor</keyword>
<evidence type="ECO:0000256" key="6">
    <source>
        <dbReference type="ARBA" id="ARBA00023034"/>
    </source>
</evidence>
<dbReference type="EMBL" id="CACVKT020000967">
    <property type="protein sequence ID" value="CAC5364355.1"/>
    <property type="molecule type" value="Genomic_DNA"/>
</dbReference>
<keyword evidence="5" id="KW-1133">Transmembrane helix</keyword>
<dbReference type="EC" id="2.8.2.-" evidence="9"/>
<name>A0A6J8AD79_MYTCO</name>
<reference evidence="10 11" key="1">
    <citation type="submission" date="2020-06" db="EMBL/GenBank/DDBJ databases">
        <authorList>
            <person name="Li R."/>
            <person name="Bekaert M."/>
        </authorList>
    </citation>
    <scope>NUCLEOTIDE SEQUENCE [LARGE SCALE GENOMIC DNA]</scope>
    <source>
        <strain evidence="11">wild</strain>
    </source>
</reference>
<dbReference type="OrthoDB" id="6058346at2759"/>
<evidence type="ECO:0000256" key="9">
    <source>
        <dbReference type="RuleBase" id="RU364020"/>
    </source>
</evidence>
<keyword evidence="3 9" id="KW-0808">Transferase</keyword>
<keyword evidence="9" id="KW-0119">Carbohydrate metabolism</keyword>
<keyword evidence="11" id="KW-1185">Reference proteome</keyword>
<keyword evidence="4" id="KW-0812">Transmembrane</keyword>
<accession>A0A6J8AD79</accession>
<comment type="similarity">
    <text evidence="2 9">Belongs to the sulfotransferase 2 family.</text>
</comment>
<sequence>MKQYIKRICRLTAFCAIIFWLLAFMIFGDVDNFDLNFIRNDKTSTGERQISSRNGAFRIIRISNKTTENLVSNKRDVTVVQLTHEQLFNQNIKTDNIILQDKHVPRLTAKEMEHIKHAFENSPIVLKKYKLIFFWNEKSGCTYWKSLFYFIQGLKNTDVHNSHLLSYLVQFNHNEITEMIFDNSWTKAVFVREPRERILSCYLDKGFKKAFMVHYCKRTPKSFLDFLKLIKQCKGSHWEPQVKVPKFLYKNMMIGKMSDIFTFTEQLLTKIGAWNETVNVWMNSEKIEKRARPHATNAKDKLFQYYNDTKVQDLIFEMYADDYDVFNFEKKYFDFNKNLQKR</sequence>
<dbReference type="PANTHER" id="PTHR12137:SF54">
    <property type="entry name" value="CARBOHYDRATE SULFOTRANSFERASE"/>
    <property type="match status" value="1"/>
</dbReference>
<evidence type="ECO:0000256" key="1">
    <source>
        <dbReference type="ARBA" id="ARBA00004323"/>
    </source>
</evidence>
<organism evidence="10 11">
    <name type="scientific">Mytilus coruscus</name>
    <name type="common">Sea mussel</name>
    <dbReference type="NCBI Taxonomy" id="42192"/>
    <lineage>
        <taxon>Eukaryota</taxon>
        <taxon>Metazoa</taxon>
        <taxon>Spiralia</taxon>
        <taxon>Lophotrochozoa</taxon>
        <taxon>Mollusca</taxon>
        <taxon>Bivalvia</taxon>
        <taxon>Autobranchia</taxon>
        <taxon>Pteriomorphia</taxon>
        <taxon>Mytilida</taxon>
        <taxon>Mytiloidea</taxon>
        <taxon>Mytilidae</taxon>
        <taxon>Mytilinae</taxon>
        <taxon>Mytilus</taxon>
    </lineage>
</organism>
<protein>
    <recommendedName>
        <fullName evidence="9">Carbohydrate sulfotransferase</fullName>
        <ecNumber evidence="9">2.8.2.-</ecNumber>
    </recommendedName>
</protein>
<keyword evidence="7" id="KW-0472">Membrane</keyword>
<evidence type="ECO:0000256" key="7">
    <source>
        <dbReference type="ARBA" id="ARBA00023136"/>
    </source>
</evidence>
<evidence type="ECO:0000256" key="3">
    <source>
        <dbReference type="ARBA" id="ARBA00022679"/>
    </source>
</evidence>
<dbReference type="Pfam" id="PF03567">
    <property type="entry name" value="Sulfotransfer_2"/>
    <property type="match status" value="1"/>
</dbReference>
<evidence type="ECO:0000313" key="11">
    <source>
        <dbReference type="Proteomes" id="UP000507470"/>
    </source>
</evidence>
<dbReference type="InterPro" id="IPR005331">
    <property type="entry name" value="Sulfotransferase"/>
</dbReference>
<dbReference type="InterPro" id="IPR018011">
    <property type="entry name" value="Carb_sulfotrans_8-10"/>
</dbReference>
<dbReference type="GO" id="GO:0008146">
    <property type="term" value="F:sulfotransferase activity"/>
    <property type="evidence" value="ECO:0007669"/>
    <property type="project" value="InterPro"/>
</dbReference>
<dbReference type="AlphaFoldDB" id="A0A6J8AD79"/>
<evidence type="ECO:0000313" key="10">
    <source>
        <dbReference type="EMBL" id="CAC5364355.1"/>
    </source>
</evidence>
<comment type="subcellular location">
    <subcellularLocation>
        <location evidence="1 9">Golgi apparatus membrane</location>
        <topology evidence="1 9">Single-pass type II membrane protein</topology>
    </subcellularLocation>
</comment>
<keyword evidence="6 9" id="KW-0333">Golgi apparatus</keyword>
<evidence type="ECO:0000256" key="4">
    <source>
        <dbReference type="ARBA" id="ARBA00022692"/>
    </source>
</evidence>
<keyword evidence="8 9" id="KW-0325">Glycoprotein</keyword>
<dbReference type="Proteomes" id="UP000507470">
    <property type="component" value="Unassembled WGS sequence"/>
</dbReference>
<dbReference type="GO" id="GO:0016051">
    <property type="term" value="P:carbohydrate biosynthetic process"/>
    <property type="evidence" value="ECO:0007669"/>
    <property type="project" value="InterPro"/>
</dbReference>
<proteinExistence type="inferred from homology"/>
<evidence type="ECO:0000256" key="5">
    <source>
        <dbReference type="ARBA" id="ARBA00022989"/>
    </source>
</evidence>
<evidence type="ECO:0000256" key="2">
    <source>
        <dbReference type="ARBA" id="ARBA00006339"/>
    </source>
</evidence>
<dbReference type="PANTHER" id="PTHR12137">
    <property type="entry name" value="CARBOHYDRATE SULFOTRANSFERASE"/>
    <property type="match status" value="1"/>
</dbReference>
<evidence type="ECO:0000256" key="8">
    <source>
        <dbReference type="ARBA" id="ARBA00023180"/>
    </source>
</evidence>
<gene>
    <name evidence="10" type="ORF">MCOR_5437</name>
</gene>